<feature type="transmembrane region" description="Helical" evidence="1">
    <location>
        <begin position="72"/>
        <end position="93"/>
    </location>
</feature>
<keyword evidence="1" id="KW-0812">Transmembrane</keyword>
<dbReference type="STRING" id="1798401.A2363_03475"/>
<evidence type="ECO:0000259" key="2">
    <source>
        <dbReference type="Pfam" id="PF13231"/>
    </source>
</evidence>
<organism evidence="3 4">
    <name type="scientific">Candidatus Gottesmanbacteria bacterium RIFOXYB1_FULL_47_11</name>
    <dbReference type="NCBI Taxonomy" id="1798401"/>
    <lineage>
        <taxon>Bacteria</taxon>
        <taxon>Candidatus Gottesmaniibacteriota</taxon>
    </lineage>
</organism>
<feature type="transmembrane region" description="Helical" evidence="1">
    <location>
        <begin position="280"/>
        <end position="300"/>
    </location>
</feature>
<feature type="transmembrane region" description="Helical" evidence="1">
    <location>
        <begin position="235"/>
        <end position="251"/>
    </location>
</feature>
<evidence type="ECO:0000313" key="4">
    <source>
        <dbReference type="Proteomes" id="UP000176186"/>
    </source>
</evidence>
<sequence length="336" mass="38042">MKALTRLKPTSILITICVFYIAGYVAHAFYLHKTVYGDGIYYYAWLTLNPSKYSVGPALFWAPAYLLTHNQFIVGFTSVLASLFGLILLWRLLQRYFSQTVSIMAVTAVALATNFLFYGSLDPVNSHALTFFAAVVYLSLLLSRHKQWLAIGAALGFLGLMRTQDLLYGILLIPVLNKKNIGRIFLGFLLAFTPQLVAWQLTSGKFWQSQYFMREGFNFFTPHILGVLFNPQSGLFLWTPMTLIGALGLIAAKKYWFFAVFFAQLLVISSWSTWWQGASYSGRMFVSSLPVLAFGIAALFSRLSKFKFTQAYYLICIILPLSIINVLLITFFLLTR</sequence>
<feature type="transmembrane region" description="Helical" evidence="1">
    <location>
        <begin position="181"/>
        <end position="199"/>
    </location>
</feature>
<dbReference type="Pfam" id="PF13231">
    <property type="entry name" value="PMT_2"/>
    <property type="match status" value="1"/>
</dbReference>
<feature type="domain" description="Glycosyltransferase RgtA/B/C/D-like" evidence="2">
    <location>
        <begin position="56"/>
        <end position="173"/>
    </location>
</feature>
<feature type="transmembrane region" description="Helical" evidence="1">
    <location>
        <begin position="12"/>
        <end position="31"/>
    </location>
</feature>
<dbReference type="AlphaFoldDB" id="A0A1F6BGC4"/>
<evidence type="ECO:0000313" key="3">
    <source>
        <dbReference type="EMBL" id="OGG35557.1"/>
    </source>
</evidence>
<dbReference type="EMBL" id="MFKE01000013">
    <property type="protein sequence ID" value="OGG35557.1"/>
    <property type="molecule type" value="Genomic_DNA"/>
</dbReference>
<evidence type="ECO:0000256" key="1">
    <source>
        <dbReference type="SAM" id="Phobius"/>
    </source>
</evidence>
<feature type="transmembrane region" description="Helical" evidence="1">
    <location>
        <begin position="100"/>
        <end position="118"/>
    </location>
</feature>
<protein>
    <recommendedName>
        <fullName evidence="2">Glycosyltransferase RgtA/B/C/D-like domain-containing protein</fullName>
    </recommendedName>
</protein>
<name>A0A1F6BGC4_9BACT</name>
<gene>
    <name evidence="3" type="ORF">A2363_03475</name>
</gene>
<comment type="caution">
    <text evidence="3">The sequence shown here is derived from an EMBL/GenBank/DDBJ whole genome shotgun (WGS) entry which is preliminary data.</text>
</comment>
<feature type="transmembrane region" description="Helical" evidence="1">
    <location>
        <begin position="124"/>
        <end position="142"/>
    </location>
</feature>
<keyword evidence="1" id="KW-1133">Transmembrane helix</keyword>
<keyword evidence="1" id="KW-0472">Membrane</keyword>
<dbReference type="InterPro" id="IPR038731">
    <property type="entry name" value="RgtA/B/C-like"/>
</dbReference>
<feature type="transmembrane region" description="Helical" evidence="1">
    <location>
        <begin position="256"/>
        <end position="274"/>
    </location>
</feature>
<feature type="transmembrane region" description="Helical" evidence="1">
    <location>
        <begin position="312"/>
        <end position="334"/>
    </location>
</feature>
<dbReference type="Proteomes" id="UP000176186">
    <property type="component" value="Unassembled WGS sequence"/>
</dbReference>
<proteinExistence type="predicted"/>
<reference evidence="3 4" key="1">
    <citation type="journal article" date="2016" name="Nat. Commun.">
        <title>Thousands of microbial genomes shed light on interconnected biogeochemical processes in an aquifer system.</title>
        <authorList>
            <person name="Anantharaman K."/>
            <person name="Brown C.T."/>
            <person name="Hug L.A."/>
            <person name="Sharon I."/>
            <person name="Castelle C.J."/>
            <person name="Probst A.J."/>
            <person name="Thomas B.C."/>
            <person name="Singh A."/>
            <person name="Wilkins M.J."/>
            <person name="Karaoz U."/>
            <person name="Brodie E.L."/>
            <person name="Williams K.H."/>
            <person name="Hubbard S.S."/>
            <person name="Banfield J.F."/>
        </authorList>
    </citation>
    <scope>NUCLEOTIDE SEQUENCE [LARGE SCALE GENOMIC DNA]</scope>
</reference>
<accession>A0A1F6BGC4</accession>